<evidence type="ECO:0000313" key="10">
    <source>
        <dbReference type="Proteomes" id="UP000031937"/>
    </source>
</evidence>
<dbReference type="GO" id="GO:0006310">
    <property type="term" value="P:DNA recombination"/>
    <property type="evidence" value="ECO:0007669"/>
    <property type="project" value="UniProtKB-KW"/>
</dbReference>
<dbReference type="InterPro" id="IPR050090">
    <property type="entry name" value="Tyrosine_recombinase_XerCD"/>
</dbReference>
<keyword evidence="4" id="KW-0233">DNA recombination</keyword>
<evidence type="ECO:0000256" key="3">
    <source>
        <dbReference type="ARBA" id="ARBA00023125"/>
    </source>
</evidence>
<evidence type="ECO:0000313" key="9">
    <source>
        <dbReference type="EMBL" id="KIO44881.1"/>
    </source>
</evidence>
<dbReference type="Gene3D" id="1.10.443.10">
    <property type="entry name" value="Intergrase catalytic core"/>
    <property type="match status" value="1"/>
</dbReference>
<dbReference type="Pfam" id="PF00589">
    <property type="entry name" value="Phage_integrase"/>
    <property type="match status" value="1"/>
</dbReference>
<evidence type="ECO:0000256" key="1">
    <source>
        <dbReference type="ARBA" id="ARBA00008857"/>
    </source>
</evidence>
<dbReference type="Proteomes" id="UP000031937">
    <property type="component" value="Unassembled WGS sequence"/>
</dbReference>
<dbReference type="InterPro" id="IPR013762">
    <property type="entry name" value="Integrase-like_cat_sf"/>
</dbReference>
<comment type="caution">
    <text evidence="9">The sequence shown here is derived from an EMBL/GenBank/DDBJ whole genome shotgun (WGS) entry which is preliminary data.</text>
</comment>
<evidence type="ECO:0000259" key="7">
    <source>
        <dbReference type="PROSITE" id="PS51900"/>
    </source>
</evidence>
<dbReference type="GO" id="GO:0015074">
    <property type="term" value="P:DNA integration"/>
    <property type="evidence" value="ECO:0007669"/>
    <property type="project" value="UniProtKB-KW"/>
</dbReference>
<evidence type="ECO:0000256" key="4">
    <source>
        <dbReference type="ARBA" id="ARBA00023172"/>
    </source>
</evidence>
<dbReference type="GO" id="GO:0003677">
    <property type="term" value="F:DNA binding"/>
    <property type="evidence" value="ECO:0007669"/>
    <property type="project" value="UniProtKB-UniRule"/>
</dbReference>
<accession>A0A0C3REG7</accession>
<gene>
    <name evidence="9" type="ORF">BA92_07635</name>
    <name evidence="8" type="ORF">IE90_13240</name>
</gene>
<evidence type="ECO:0000256" key="2">
    <source>
        <dbReference type="ARBA" id="ARBA00022908"/>
    </source>
</evidence>
<evidence type="ECO:0000259" key="6">
    <source>
        <dbReference type="PROSITE" id="PS51898"/>
    </source>
</evidence>
<dbReference type="InterPro" id="IPR011010">
    <property type="entry name" value="DNA_brk_join_enz"/>
</dbReference>
<dbReference type="PROSITE" id="PS51898">
    <property type="entry name" value="TYR_RECOMBINASE"/>
    <property type="match status" value="1"/>
</dbReference>
<dbReference type="Gene3D" id="1.10.150.130">
    <property type="match status" value="1"/>
</dbReference>
<dbReference type="PANTHER" id="PTHR30349:SF64">
    <property type="entry name" value="PROPHAGE INTEGRASE INTD-RELATED"/>
    <property type="match status" value="1"/>
</dbReference>
<dbReference type="CDD" id="cd01185">
    <property type="entry name" value="INTN1_C_like"/>
    <property type="match status" value="1"/>
</dbReference>
<evidence type="ECO:0008006" key="12">
    <source>
        <dbReference type="Google" id="ProtNLM"/>
    </source>
</evidence>
<proteinExistence type="inferred from homology"/>
<evidence type="ECO:0000313" key="11">
    <source>
        <dbReference type="Proteomes" id="UP000031980"/>
    </source>
</evidence>
<dbReference type="RefSeq" id="WP_041504281.1">
    <property type="nucleotide sequence ID" value="NZ_JPIT01000032.1"/>
</dbReference>
<keyword evidence="3 5" id="KW-0238">DNA-binding</keyword>
<reference evidence="9 11" key="1">
    <citation type="submission" date="2014-07" db="EMBL/GenBank/DDBJ databases">
        <title>Porphyromonadaceae bacterium OUH 308042 = ATCC BAA-2681 = DSM 28342 draft genome.</title>
        <authorList>
            <person name="Sydenham T.V."/>
            <person name="Hasman H."/>
            <person name="Justensen U.S."/>
        </authorList>
    </citation>
    <scope>NUCLEOTIDE SEQUENCE [LARGE SCALE GENOMIC DNA]</scope>
    <source>
        <strain evidence="9 11">OUH 308042</strain>
    </source>
</reference>
<dbReference type="InterPro" id="IPR010998">
    <property type="entry name" value="Integrase_recombinase_N"/>
</dbReference>
<dbReference type="AlphaFoldDB" id="A0A0C3REG7"/>
<keyword evidence="11" id="KW-1185">Reference proteome</keyword>
<dbReference type="InterPro" id="IPR044068">
    <property type="entry name" value="CB"/>
</dbReference>
<sequence length="401" mass="47506">MTSIKFKLRLSTISGKPATLYIQLIHKREVKTITLPYKLYPYEWNNLHEEVIFFQAVPHRYHYLKEIDKQVIKEKKTLFSIIRQLCEQKSYSMEDILRLYNNRHNEGLFPFIQKKIEELQKRGRFHTARNYRTTSRVFYSFCQRSKLQFEELNSGLLKDFEEYLKTKEIKLNSISFYMRILRSLYNKALEEGFIERDENPFRLVYTGIQKTRKRAVSSNVIANLKKLNLEENDGLNLSKDLFLFSFYTRGMAFIDMAHLLKTSVIGNYLEYTRQKTKQYLRIRITPDLKEILQKYQSLTSGSPYLLPIIRGKNGTFQLQYESAQRLHNKRLKKISELLNLPVPLTSYVARHSWATIAHRKGIPLHIISEGMGHHSERTTVIYLDSLDNRLLDKANEEVTSL</sequence>
<organism evidence="9 11">
    <name type="scientific">Sanguibacteroides justesenii</name>
    <dbReference type="NCBI Taxonomy" id="1547597"/>
    <lineage>
        <taxon>Bacteria</taxon>
        <taxon>Pseudomonadati</taxon>
        <taxon>Bacteroidota</taxon>
        <taxon>Bacteroidia</taxon>
        <taxon>Bacteroidales</taxon>
        <taxon>Porphyromonadaceae</taxon>
        <taxon>Sanguibacteroides</taxon>
    </lineage>
</organism>
<feature type="domain" description="Tyr recombinase" evidence="6">
    <location>
        <begin position="211"/>
        <end position="395"/>
    </location>
</feature>
<evidence type="ECO:0000313" key="8">
    <source>
        <dbReference type="EMBL" id="KIO43166.1"/>
    </source>
</evidence>
<comment type="similarity">
    <text evidence="1">Belongs to the 'phage' integrase family.</text>
</comment>
<evidence type="ECO:0000256" key="5">
    <source>
        <dbReference type="PROSITE-ProRule" id="PRU01248"/>
    </source>
</evidence>
<keyword evidence="2" id="KW-0229">DNA integration</keyword>
<dbReference type="Pfam" id="PF13102">
    <property type="entry name" value="Phage_int_SAM_5"/>
    <property type="match status" value="1"/>
</dbReference>
<dbReference type="InterPro" id="IPR002104">
    <property type="entry name" value="Integrase_catalytic"/>
</dbReference>
<name>A0A0C3REG7_9PORP</name>
<protein>
    <recommendedName>
        <fullName evidence="12">Integrase</fullName>
    </recommendedName>
</protein>
<dbReference type="Proteomes" id="UP000031980">
    <property type="component" value="Unassembled WGS sequence"/>
</dbReference>
<dbReference type="PROSITE" id="PS51900">
    <property type="entry name" value="CB"/>
    <property type="match status" value="1"/>
</dbReference>
<dbReference type="EMBL" id="JPIT01000032">
    <property type="protein sequence ID" value="KIO43166.1"/>
    <property type="molecule type" value="Genomic_DNA"/>
</dbReference>
<reference evidence="8 10" key="2">
    <citation type="submission" date="2014-07" db="EMBL/GenBank/DDBJ databases">
        <title>Porphyromonadaceae bacterium OUH 334697 = ATCC BAA-2682 = DSM 28341 draft genome.</title>
        <authorList>
            <person name="Sydenham T.V."/>
            <person name="Hasman H."/>
            <person name="Justesen U.S."/>
        </authorList>
    </citation>
    <scope>NUCLEOTIDE SEQUENCE [LARGE SCALE GENOMIC DNA]</scope>
    <source>
        <strain evidence="8 10">OUH 334697</strain>
    </source>
</reference>
<dbReference type="PANTHER" id="PTHR30349">
    <property type="entry name" value="PHAGE INTEGRASE-RELATED"/>
    <property type="match status" value="1"/>
</dbReference>
<dbReference type="EMBL" id="JPIU01000038">
    <property type="protein sequence ID" value="KIO44881.1"/>
    <property type="molecule type" value="Genomic_DNA"/>
</dbReference>
<feature type="domain" description="Core-binding (CB)" evidence="7">
    <location>
        <begin position="106"/>
        <end position="189"/>
    </location>
</feature>
<dbReference type="SUPFAM" id="SSF56349">
    <property type="entry name" value="DNA breaking-rejoining enzymes"/>
    <property type="match status" value="1"/>
</dbReference>
<dbReference type="InterPro" id="IPR025269">
    <property type="entry name" value="SAM-like_dom"/>
</dbReference>